<dbReference type="RefSeq" id="WP_163963249.1">
    <property type="nucleotide sequence ID" value="NZ_JAAGNX010000001.1"/>
</dbReference>
<feature type="signal peptide" evidence="1">
    <location>
        <begin position="1"/>
        <end position="21"/>
    </location>
</feature>
<comment type="caution">
    <text evidence="2">The sequence shown here is derived from an EMBL/GenBank/DDBJ whole genome shotgun (WGS) entry which is preliminary data.</text>
</comment>
<evidence type="ECO:0000256" key="1">
    <source>
        <dbReference type="SAM" id="SignalP"/>
    </source>
</evidence>
<evidence type="ECO:0000313" key="2">
    <source>
        <dbReference type="EMBL" id="NDV61907.1"/>
    </source>
</evidence>
<protein>
    <submittedName>
        <fullName evidence="2">Glycoside hydrolase family 16 protein</fullName>
    </submittedName>
</protein>
<evidence type="ECO:0000313" key="3">
    <source>
        <dbReference type="Proteomes" id="UP000478417"/>
    </source>
</evidence>
<reference evidence="2 3" key="1">
    <citation type="submission" date="2020-02" db="EMBL/GenBank/DDBJ databases">
        <title>Albibacoteraceae fam. nov., the first described family within the subdivision 4 Verrucomicrobia.</title>
        <authorList>
            <person name="Xi F."/>
        </authorList>
    </citation>
    <scope>NUCLEOTIDE SEQUENCE [LARGE SCALE GENOMIC DNA]</scope>
    <source>
        <strain evidence="2 3">CK1056</strain>
    </source>
</reference>
<gene>
    <name evidence="2" type="ORF">G0Q06_05540</name>
</gene>
<accession>A0A6B2M1F2</accession>
<dbReference type="Gene3D" id="2.60.120.200">
    <property type="match status" value="1"/>
</dbReference>
<feature type="chain" id="PRO_5025369940" evidence="1">
    <location>
        <begin position="22"/>
        <end position="434"/>
    </location>
</feature>
<dbReference type="AlphaFoldDB" id="A0A6B2M1F2"/>
<keyword evidence="3" id="KW-1185">Reference proteome</keyword>
<sequence>MRSQKLVMAGAILLGAISLSGQLPEISFTFVPPQGSDANLTGEVMNVNPEDHRVAVYIYVHGWWTKPTNAQPLSMIDSGGNWVCDITTGGADLVAKKIAAFLIPVGYDPPILNGTAEFPVDLQVTALASIQVDRQSVNAFHFSGYDWDVKTSGGFLFGPGPNVFSDDLENVWVDAEGKLHLRITYRDGQWRCAEVISNDSFGYGTYRFYVDSPVDALDPNVVLGLFTWSDDPAYSYREIDVEITRWGDAQDPTNAQFVVQPWNNPGNLVRYTIPQGSAPTTHSFDWQADQIAFASHDGAYAPPPDVTPLLTQWTYTGPDIPVPGDEQVRINLWLVSGLEPIDGEEVEVVISRFVFIPSVVPPPKLTFLEMDDQGNLQLSYAGIPQLLYNLQSSPDLDQWTKVQSQISDEATFQFSAPSPSVSEKVFYRVQVPVQ</sequence>
<dbReference type="InterPro" id="IPR013320">
    <property type="entry name" value="ConA-like_dom_sf"/>
</dbReference>
<organism evidence="2 3">
    <name type="scientific">Oceanipulchritudo coccoides</name>
    <dbReference type="NCBI Taxonomy" id="2706888"/>
    <lineage>
        <taxon>Bacteria</taxon>
        <taxon>Pseudomonadati</taxon>
        <taxon>Verrucomicrobiota</taxon>
        <taxon>Opitutia</taxon>
        <taxon>Puniceicoccales</taxon>
        <taxon>Oceanipulchritudinaceae</taxon>
        <taxon>Oceanipulchritudo</taxon>
    </lineage>
</organism>
<proteinExistence type="predicted"/>
<dbReference type="Proteomes" id="UP000478417">
    <property type="component" value="Unassembled WGS sequence"/>
</dbReference>
<dbReference type="EMBL" id="JAAGNX010000001">
    <property type="protein sequence ID" value="NDV61907.1"/>
    <property type="molecule type" value="Genomic_DNA"/>
</dbReference>
<dbReference type="CDD" id="cd00413">
    <property type="entry name" value="Glyco_hydrolase_16"/>
    <property type="match status" value="1"/>
</dbReference>
<dbReference type="GO" id="GO:0016787">
    <property type="term" value="F:hydrolase activity"/>
    <property type="evidence" value="ECO:0007669"/>
    <property type="project" value="UniProtKB-KW"/>
</dbReference>
<dbReference type="SUPFAM" id="SSF49899">
    <property type="entry name" value="Concanavalin A-like lectins/glucanases"/>
    <property type="match status" value="1"/>
</dbReference>
<keyword evidence="1" id="KW-0732">Signal</keyword>
<keyword evidence="2" id="KW-0378">Hydrolase</keyword>
<name>A0A6B2M1F2_9BACT</name>